<accession>A0ABW7C860</accession>
<comment type="caution">
    <text evidence="1">The sequence shown here is derived from an EMBL/GenBank/DDBJ whole genome shotgun (WGS) entry which is preliminary data.</text>
</comment>
<keyword evidence="2" id="KW-1185">Reference proteome</keyword>
<evidence type="ECO:0000313" key="2">
    <source>
        <dbReference type="Proteomes" id="UP001604335"/>
    </source>
</evidence>
<sequence length="46" mass="5563">MKVRSVLDRLPDRVFATAHCRPSFSFPYHQELNHAYRHCCRDDQCR</sequence>
<dbReference type="Proteomes" id="UP001604335">
    <property type="component" value="Unassembled WGS sequence"/>
</dbReference>
<gene>
    <name evidence="1" type="ORF">VPK24_06895</name>
</gene>
<protein>
    <submittedName>
        <fullName evidence="1">Uncharacterized protein</fullName>
    </submittedName>
</protein>
<reference evidence="2" key="1">
    <citation type="journal article" date="2024" name="Algal Res.">
        <title>Biochemical, toxicological and genomic investigation of a high-biomass producing Limnothrix strain isolated from Italian shallow drinking water reservoir.</title>
        <authorList>
            <person name="Simonazzi M."/>
            <person name="Shishido T.K."/>
            <person name="Delbaje E."/>
            <person name="Wahlsten M."/>
            <person name="Fewer D.P."/>
            <person name="Sivonen K."/>
            <person name="Pezzolesi L."/>
            <person name="Pistocchi R."/>
        </authorList>
    </citation>
    <scope>NUCLEOTIDE SEQUENCE [LARGE SCALE GENOMIC DNA]</scope>
    <source>
        <strain evidence="2">LRLZ20PSL1</strain>
    </source>
</reference>
<evidence type="ECO:0000313" key="1">
    <source>
        <dbReference type="EMBL" id="MFG3817361.1"/>
    </source>
</evidence>
<dbReference type="EMBL" id="JAZAQF010000035">
    <property type="protein sequence ID" value="MFG3817361.1"/>
    <property type="molecule type" value="Genomic_DNA"/>
</dbReference>
<proteinExistence type="predicted"/>
<dbReference type="RefSeq" id="WP_190354144.1">
    <property type="nucleotide sequence ID" value="NZ_JAZAQF010000035.1"/>
</dbReference>
<organism evidence="1 2">
    <name type="scientific">Limnothrix redekei LRLZ20PSL1</name>
    <dbReference type="NCBI Taxonomy" id="3112953"/>
    <lineage>
        <taxon>Bacteria</taxon>
        <taxon>Bacillati</taxon>
        <taxon>Cyanobacteriota</taxon>
        <taxon>Cyanophyceae</taxon>
        <taxon>Pseudanabaenales</taxon>
        <taxon>Pseudanabaenaceae</taxon>
        <taxon>Limnothrix</taxon>
    </lineage>
</organism>
<name>A0ABW7C860_9CYAN</name>